<dbReference type="AlphaFoldDB" id="A0A2S0Q781"/>
<dbReference type="KEGG" id="nsp:BMF81_01538"/>
<accession>A0A2S0Q781</accession>
<dbReference type="Pfam" id="PF01610">
    <property type="entry name" value="DDE_Tnp_ISL3"/>
    <property type="match status" value="1"/>
</dbReference>
<gene>
    <name evidence="2" type="ORF">BMF81_01538</name>
</gene>
<evidence type="ECO:0000313" key="3">
    <source>
        <dbReference type="Proteomes" id="UP000244056"/>
    </source>
</evidence>
<dbReference type="InterPro" id="IPR002560">
    <property type="entry name" value="Transposase_DDE"/>
</dbReference>
<dbReference type="Proteomes" id="UP000244056">
    <property type="component" value="Chromosome"/>
</dbReference>
<protein>
    <recommendedName>
        <fullName evidence="1">Transposase IS204/IS1001/IS1096/IS1165 DDE domain-containing protein</fullName>
    </recommendedName>
</protein>
<organism evidence="2 3">
    <name type="scientific">Nodularia spumigena UHCC 0039</name>
    <dbReference type="NCBI Taxonomy" id="1914872"/>
    <lineage>
        <taxon>Bacteria</taxon>
        <taxon>Bacillati</taxon>
        <taxon>Cyanobacteriota</taxon>
        <taxon>Cyanophyceae</taxon>
        <taxon>Nostocales</taxon>
        <taxon>Nodulariaceae</taxon>
        <taxon>Nodularia</taxon>
    </lineage>
</organism>
<name>A0A2S0Q781_NODSP</name>
<evidence type="ECO:0000259" key="1">
    <source>
        <dbReference type="Pfam" id="PF01610"/>
    </source>
</evidence>
<dbReference type="EMBL" id="CP020114">
    <property type="protein sequence ID" value="AVZ30202.1"/>
    <property type="molecule type" value="Genomic_DNA"/>
</dbReference>
<sequence length="143" mass="16628">MAAATPESLNKFVSFCQMKDSKYSLLKNQEDLNEEQMNKLNQVQNVSPTLKAMYELKEKIRNIFNRTKDWYPGGFKLGIWLSKAKNHFPTSYNTIIRWFDKIIAYFDHGTNSGIVEGINNKIKLIKRSAFGFINFDISTLDVY</sequence>
<dbReference type="PANTHER" id="PTHR33498">
    <property type="entry name" value="TRANSPOSASE FOR INSERTION SEQUENCE ELEMENT IS1557"/>
    <property type="match status" value="1"/>
</dbReference>
<evidence type="ECO:0000313" key="2">
    <source>
        <dbReference type="EMBL" id="AVZ30202.1"/>
    </source>
</evidence>
<proteinExistence type="predicted"/>
<reference evidence="2 3" key="1">
    <citation type="submission" date="2017-03" db="EMBL/GenBank/DDBJ databases">
        <title>Comparative genomics of the toxic Baltic Sea cyanobacteria Nodularia spumigena UHCC 0039 and its response on varying salinity.</title>
        <authorList>
            <person name="Teikari J.E."/>
        </authorList>
    </citation>
    <scope>NUCLEOTIDE SEQUENCE [LARGE SCALE GENOMIC DNA]</scope>
    <source>
        <strain evidence="2 3">UHCC 0039</strain>
    </source>
</reference>
<feature type="domain" description="Transposase IS204/IS1001/IS1096/IS1165 DDE" evidence="1">
    <location>
        <begin position="18"/>
        <end position="136"/>
    </location>
</feature>
<dbReference type="PANTHER" id="PTHR33498:SF1">
    <property type="entry name" value="TRANSPOSASE FOR INSERTION SEQUENCE ELEMENT IS1557"/>
    <property type="match status" value="1"/>
</dbReference>
<dbReference type="InterPro" id="IPR047951">
    <property type="entry name" value="Transpos_ISL3"/>
</dbReference>